<dbReference type="SUPFAM" id="SSF46689">
    <property type="entry name" value="Homeodomain-like"/>
    <property type="match status" value="1"/>
</dbReference>
<evidence type="ECO:0000256" key="2">
    <source>
        <dbReference type="PROSITE-ProRule" id="PRU00335"/>
    </source>
</evidence>
<reference evidence="5" key="1">
    <citation type="submission" date="2023-07" db="EMBL/GenBank/DDBJ databases">
        <title>Bifidobacterium aquikefiriaerophilum sp. nov. and Bifidobacterium eccum sp. nov., isolated from water kefir.</title>
        <authorList>
            <person name="Breselge S."/>
            <person name="Bellassi P."/>
            <person name="Barcenilla C."/>
            <person name="Alvarez-Ordonez A."/>
            <person name="Morelli L."/>
            <person name="Cotter P.D."/>
        </authorList>
    </citation>
    <scope>NUCLEOTIDE SEQUENCE</scope>
    <source>
        <strain evidence="5">WK048_4_13</strain>
    </source>
</reference>
<dbReference type="PROSITE" id="PS50977">
    <property type="entry name" value="HTH_TETR_2"/>
    <property type="match status" value="1"/>
</dbReference>
<feature type="domain" description="HTH tetR-type" evidence="4">
    <location>
        <begin position="33"/>
        <end position="93"/>
    </location>
</feature>
<keyword evidence="1 2" id="KW-0238">DNA-binding</keyword>
<evidence type="ECO:0000256" key="1">
    <source>
        <dbReference type="ARBA" id="ARBA00023125"/>
    </source>
</evidence>
<name>A0AB39UDJ4_9BIFI</name>
<dbReference type="InterPro" id="IPR009057">
    <property type="entry name" value="Homeodomain-like_sf"/>
</dbReference>
<dbReference type="EMBL" id="CP129675">
    <property type="protein sequence ID" value="XDS46924.1"/>
    <property type="molecule type" value="Genomic_DNA"/>
</dbReference>
<sequence length="273" mass="30558">MEHSNEGAAMNDSGRHSAASVTNRDSTMHLRRNTTRDTIYATAFKLFAAQGYGKTTMSSIAQACNTTKTLVQYHAPRKEMFIDVLVTSLFELIESAFAHTELSRSIDSLERLYITGFLHFNLLTRNQRMERVTKDIVASRRLTESMIDAEISLVTQTSTHARHQVRSGAINEAFTMWSSFVDDHDVLQPRIEQAVVAGQGGAYELMHHEYMHHRSPDPGSLTDLSYGIFTGLSGESHSESMHALPTLHELRSSKALRAIIDETQRSLTSLLSD</sequence>
<dbReference type="AlphaFoldDB" id="A0AB39UDJ4"/>
<proteinExistence type="predicted"/>
<feature type="DNA-binding region" description="H-T-H motif" evidence="2">
    <location>
        <begin position="56"/>
        <end position="75"/>
    </location>
</feature>
<accession>A0AB39UDJ4</accession>
<dbReference type="Gene3D" id="1.10.357.10">
    <property type="entry name" value="Tetracycline Repressor, domain 2"/>
    <property type="match status" value="1"/>
</dbReference>
<feature type="region of interest" description="Disordered" evidence="3">
    <location>
        <begin position="1"/>
        <end position="28"/>
    </location>
</feature>
<dbReference type="Pfam" id="PF00440">
    <property type="entry name" value="TetR_N"/>
    <property type="match status" value="1"/>
</dbReference>
<evidence type="ECO:0000259" key="4">
    <source>
        <dbReference type="PROSITE" id="PS50977"/>
    </source>
</evidence>
<protein>
    <submittedName>
        <fullName evidence="5">TetR/AcrR family transcriptional regulator</fullName>
    </submittedName>
</protein>
<dbReference type="InterPro" id="IPR001647">
    <property type="entry name" value="HTH_TetR"/>
</dbReference>
<dbReference type="GO" id="GO:0003677">
    <property type="term" value="F:DNA binding"/>
    <property type="evidence" value="ECO:0007669"/>
    <property type="project" value="UniProtKB-UniRule"/>
</dbReference>
<gene>
    <name evidence="5" type="ORF">QN217_01910</name>
</gene>
<organism evidence="5">
    <name type="scientific">Bifidobacterium fermentum</name>
    <dbReference type="NCBI Taxonomy" id="3059035"/>
    <lineage>
        <taxon>Bacteria</taxon>
        <taxon>Bacillati</taxon>
        <taxon>Actinomycetota</taxon>
        <taxon>Actinomycetes</taxon>
        <taxon>Bifidobacteriales</taxon>
        <taxon>Bifidobacteriaceae</taxon>
        <taxon>Bifidobacterium</taxon>
    </lineage>
</organism>
<evidence type="ECO:0000313" key="5">
    <source>
        <dbReference type="EMBL" id="XDS46924.1"/>
    </source>
</evidence>
<evidence type="ECO:0000256" key="3">
    <source>
        <dbReference type="SAM" id="MobiDB-lite"/>
    </source>
</evidence>